<gene>
    <name evidence="5" type="primary">pcaR_2</name>
    <name evidence="5" type="ORF">PAM7971_03414</name>
</gene>
<dbReference type="SUPFAM" id="SSF55781">
    <property type="entry name" value="GAF domain-like"/>
    <property type="match status" value="1"/>
</dbReference>
<dbReference type="SUPFAM" id="SSF46785">
    <property type="entry name" value="Winged helix' DNA-binding domain"/>
    <property type="match status" value="1"/>
</dbReference>
<dbReference type="Gene3D" id="1.10.10.10">
    <property type="entry name" value="Winged helix-like DNA-binding domain superfamily/Winged helix DNA-binding domain"/>
    <property type="match status" value="1"/>
</dbReference>
<dbReference type="Gene3D" id="3.30.450.40">
    <property type="match status" value="1"/>
</dbReference>
<dbReference type="AlphaFoldDB" id="A0A1Y5TLU2"/>
<feature type="domain" description="IclR-ED" evidence="4">
    <location>
        <begin position="68"/>
        <end position="244"/>
    </location>
</feature>
<dbReference type="RefSeq" id="WP_085850496.1">
    <property type="nucleotide sequence ID" value="NZ_FNZV01000015.1"/>
</dbReference>
<dbReference type="InterPro" id="IPR036388">
    <property type="entry name" value="WH-like_DNA-bd_sf"/>
</dbReference>
<dbReference type="PANTHER" id="PTHR30136">
    <property type="entry name" value="HELIX-TURN-HELIX TRANSCRIPTIONAL REGULATOR, ICLR FAMILY"/>
    <property type="match status" value="1"/>
</dbReference>
<organism evidence="5 6">
    <name type="scientific">Pacificibacter marinus</name>
    <dbReference type="NCBI Taxonomy" id="658057"/>
    <lineage>
        <taxon>Bacteria</taxon>
        <taxon>Pseudomonadati</taxon>
        <taxon>Pseudomonadota</taxon>
        <taxon>Alphaproteobacteria</taxon>
        <taxon>Rhodobacterales</taxon>
        <taxon>Roseobacteraceae</taxon>
        <taxon>Pacificibacter</taxon>
    </lineage>
</organism>
<dbReference type="SMART" id="SM00346">
    <property type="entry name" value="HTH_ICLR"/>
    <property type="match status" value="1"/>
</dbReference>
<dbReference type="Pfam" id="PF09339">
    <property type="entry name" value="HTH_IclR"/>
    <property type="match status" value="1"/>
</dbReference>
<reference evidence="5 6" key="1">
    <citation type="submission" date="2017-03" db="EMBL/GenBank/DDBJ databases">
        <authorList>
            <person name="Afonso C.L."/>
            <person name="Miller P.J."/>
            <person name="Scott M.A."/>
            <person name="Spackman E."/>
            <person name="Goraichik I."/>
            <person name="Dimitrov K.M."/>
            <person name="Suarez D.L."/>
            <person name="Swayne D.E."/>
        </authorList>
    </citation>
    <scope>NUCLEOTIDE SEQUENCE [LARGE SCALE GENOMIC DNA]</scope>
    <source>
        <strain evidence="5 6">CECT 7971</strain>
    </source>
</reference>
<dbReference type="GO" id="GO:0003700">
    <property type="term" value="F:DNA-binding transcription factor activity"/>
    <property type="evidence" value="ECO:0007669"/>
    <property type="project" value="TreeGrafter"/>
</dbReference>
<sequence>MATSLNLSVMKAFDALDLFDETRPELSVEIVARELRMTNATAHRFMTTLEIAGVLTAVRRGVYAPGPRLSRLGRMAEDLSPLPPSLQAVLDRLRQDLGESIMACRFTPRGPLCVAVSLAQRPISVQIRTGTTLPMTCTAQGRLFLAGMPPRDRTQWGISQGECQKTLTALEPLLTRLQSEGHALNQGYNEPDIAAIAVPITVAGRTVLTLSAFGTLSRFDESFFKRAERVMKLAAADLVAEITP</sequence>
<evidence type="ECO:0000313" key="6">
    <source>
        <dbReference type="Proteomes" id="UP000193307"/>
    </source>
</evidence>
<dbReference type="InterPro" id="IPR029016">
    <property type="entry name" value="GAF-like_dom_sf"/>
</dbReference>
<dbReference type="PANTHER" id="PTHR30136:SF35">
    <property type="entry name" value="HTH-TYPE TRANSCRIPTIONAL REGULATOR RV1719"/>
    <property type="match status" value="1"/>
</dbReference>
<keyword evidence="2" id="KW-0238">DNA-binding</keyword>
<dbReference type="InterPro" id="IPR005471">
    <property type="entry name" value="Tscrpt_reg_IclR_N"/>
</dbReference>
<proteinExistence type="predicted"/>
<name>A0A1Y5TLU2_9RHOB</name>
<evidence type="ECO:0000256" key="3">
    <source>
        <dbReference type="ARBA" id="ARBA00023163"/>
    </source>
</evidence>
<protein>
    <submittedName>
        <fullName evidence="5">Pca regulon regulatory protein</fullName>
    </submittedName>
</protein>
<keyword evidence="1" id="KW-0805">Transcription regulation</keyword>
<evidence type="ECO:0000256" key="1">
    <source>
        <dbReference type="ARBA" id="ARBA00023015"/>
    </source>
</evidence>
<evidence type="ECO:0000259" key="4">
    <source>
        <dbReference type="PROSITE" id="PS51078"/>
    </source>
</evidence>
<dbReference type="InterPro" id="IPR036390">
    <property type="entry name" value="WH_DNA-bd_sf"/>
</dbReference>
<keyword evidence="6" id="KW-1185">Reference proteome</keyword>
<dbReference type="GO" id="GO:0045892">
    <property type="term" value="P:negative regulation of DNA-templated transcription"/>
    <property type="evidence" value="ECO:0007669"/>
    <property type="project" value="TreeGrafter"/>
</dbReference>
<dbReference type="OrthoDB" id="6057486at2"/>
<dbReference type="Proteomes" id="UP000193307">
    <property type="component" value="Unassembled WGS sequence"/>
</dbReference>
<dbReference type="EMBL" id="FWFW01000014">
    <property type="protein sequence ID" value="SLN64993.1"/>
    <property type="molecule type" value="Genomic_DNA"/>
</dbReference>
<evidence type="ECO:0000313" key="5">
    <source>
        <dbReference type="EMBL" id="SLN64993.1"/>
    </source>
</evidence>
<dbReference type="PROSITE" id="PS51078">
    <property type="entry name" value="ICLR_ED"/>
    <property type="match status" value="1"/>
</dbReference>
<dbReference type="GO" id="GO:0003677">
    <property type="term" value="F:DNA binding"/>
    <property type="evidence" value="ECO:0007669"/>
    <property type="project" value="UniProtKB-KW"/>
</dbReference>
<accession>A0A1Y5TLU2</accession>
<dbReference type="Pfam" id="PF01614">
    <property type="entry name" value="IclR_C"/>
    <property type="match status" value="1"/>
</dbReference>
<evidence type="ECO:0000256" key="2">
    <source>
        <dbReference type="ARBA" id="ARBA00023125"/>
    </source>
</evidence>
<dbReference type="InterPro" id="IPR014757">
    <property type="entry name" value="Tscrpt_reg_IclR_C"/>
</dbReference>
<keyword evidence="3" id="KW-0804">Transcription</keyword>
<dbReference type="STRING" id="658057.SAMN04488032_11549"/>
<dbReference type="InterPro" id="IPR050707">
    <property type="entry name" value="HTH_MetabolicPath_Reg"/>
</dbReference>